<protein>
    <recommendedName>
        <fullName evidence="6">L domain-like protein</fullName>
    </recommendedName>
</protein>
<dbReference type="GeneID" id="77732336"/>
<sequence length="606" mass="65364">MPAVDPFSASSRPMNLFDSAPSDPLLFASTLQTLDPNIPSLTASTSSLGLGRPSSKARQYREPLPTAFPAPIWTRHERSSSVSSEAVLHGSDEWMDGQLRKCIDKAEPELNLSKQGLTSLSTKIADLQNLVTFPAPRPSALTSSPRILSSTSPAPSLLPPHPSQSPGRDHFSADAKPFIRTVSADSRPFARTISAPAASSGFFKNASSSSSTLGAPRASFARVPSGLSGNPALLDSPTITETSEDADREERDRDVMSPIPSASPVVTAFSPRQRLAGSPRTFGRSHTRAVLPTTPVNAVESSKGPVIWLQQNQLSTLPSALFEISNLTVLGLAHNQLTVLPPAIGALLCLKELNIGSNKIKYLPSTILSLTKLENLILNPNPFLPPPPNPDGTSVGGGALGPLVRHVHSRVPTLVSICTNVLISPRQPSGLPPLLEHDKYEAAPGCPHPLLDAATMTSHVPALKEEEIARVLQSARSISTHLDAQTRTGRGSTSLGSSQSRAGAAERFPDLNRASKPDDAAKNPYFNPCPSPRHLIRDEEAEYEPIERRLFIHAAEERFEWREVHRWPGIPIKWEGCSPGCLAFLEQDEEEEWTLEEEDEEAEGTE</sequence>
<feature type="region of interest" description="Disordered" evidence="3">
    <location>
        <begin position="134"/>
        <end position="172"/>
    </location>
</feature>
<keyword evidence="1" id="KW-0433">Leucine-rich repeat</keyword>
<dbReference type="GO" id="GO:0005737">
    <property type="term" value="C:cytoplasm"/>
    <property type="evidence" value="ECO:0007669"/>
    <property type="project" value="TreeGrafter"/>
</dbReference>
<gene>
    <name evidence="4" type="ORF">MKK02DRAFT_44886</name>
</gene>
<evidence type="ECO:0000313" key="4">
    <source>
        <dbReference type="EMBL" id="KAI9636183.1"/>
    </source>
</evidence>
<comment type="caution">
    <text evidence="4">The sequence shown here is derived from an EMBL/GenBank/DDBJ whole genome shotgun (WGS) entry which is preliminary data.</text>
</comment>
<evidence type="ECO:0000313" key="5">
    <source>
        <dbReference type="Proteomes" id="UP001164286"/>
    </source>
</evidence>
<dbReference type="Pfam" id="PF13855">
    <property type="entry name" value="LRR_8"/>
    <property type="match status" value="1"/>
</dbReference>
<dbReference type="InterPro" id="IPR032675">
    <property type="entry name" value="LRR_dom_sf"/>
</dbReference>
<reference evidence="4" key="1">
    <citation type="journal article" date="2022" name="G3 (Bethesda)">
        <title>High quality genome of the basidiomycete yeast Dioszegia hungarica PDD-24b-2 isolated from cloud water.</title>
        <authorList>
            <person name="Jarrige D."/>
            <person name="Haridas S."/>
            <person name="Bleykasten-Grosshans C."/>
            <person name="Joly M."/>
            <person name="Nadalig T."/>
            <person name="Sancelme M."/>
            <person name="Vuilleumier S."/>
            <person name="Grigoriev I.V."/>
            <person name="Amato P."/>
            <person name="Bringel F."/>
        </authorList>
    </citation>
    <scope>NUCLEOTIDE SEQUENCE</scope>
    <source>
        <strain evidence="4">PDD-24b-2</strain>
    </source>
</reference>
<dbReference type="EMBL" id="JAKWFO010000005">
    <property type="protein sequence ID" value="KAI9636183.1"/>
    <property type="molecule type" value="Genomic_DNA"/>
</dbReference>
<dbReference type="SUPFAM" id="SSF52058">
    <property type="entry name" value="L domain-like"/>
    <property type="match status" value="1"/>
</dbReference>
<dbReference type="InterPro" id="IPR050216">
    <property type="entry name" value="LRR_domain-containing"/>
</dbReference>
<evidence type="ECO:0000256" key="1">
    <source>
        <dbReference type="ARBA" id="ARBA00022614"/>
    </source>
</evidence>
<feature type="compositionally biased region" description="Basic and acidic residues" evidence="3">
    <location>
        <begin position="507"/>
        <end position="521"/>
    </location>
</feature>
<evidence type="ECO:0000256" key="3">
    <source>
        <dbReference type="SAM" id="MobiDB-lite"/>
    </source>
</evidence>
<dbReference type="AlphaFoldDB" id="A0AA38H932"/>
<dbReference type="SMART" id="SM00369">
    <property type="entry name" value="LRR_TYP"/>
    <property type="match status" value="2"/>
</dbReference>
<evidence type="ECO:0000256" key="2">
    <source>
        <dbReference type="ARBA" id="ARBA00022737"/>
    </source>
</evidence>
<evidence type="ECO:0008006" key="6">
    <source>
        <dbReference type="Google" id="ProtNLM"/>
    </source>
</evidence>
<accession>A0AA38H932</accession>
<dbReference type="Gene3D" id="3.80.10.10">
    <property type="entry name" value="Ribonuclease Inhibitor"/>
    <property type="match status" value="1"/>
</dbReference>
<organism evidence="4 5">
    <name type="scientific">Dioszegia hungarica</name>
    <dbReference type="NCBI Taxonomy" id="4972"/>
    <lineage>
        <taxon>Eukaryota</taxon>
        <taxon>Fungi</taxon>
        <taxon>Dikarya</taxon>
        <taxon>Basidiomycota</taxon>
        <taxon>Agaricomycotina</taxon>
        <taxon>Tremellomycetes</taxon>
        <taxon>Tremellales</taxon>
        <taxon>Bulleribasidiaceae</taxon>
        <taxon>Dioszegia</taxon>
    </lineage>
</organism>
<feature type="compositionally biased region" description="Low complexity" evidence="3">
    <location>
        <begin position="485"/>
        <end position="501"/>
    </location>
</feature>
<dbReference type="PANTHER" id="PTHR48051:SF1">
    <property type="entry name" value="RAS SUPPRESSOR PROTEIN 1"/>
    <property type="match status" value="1"/>
</dbReference>
<dbReference type="Proteomes" id="UP001164286">
    <property type="component" value="Unassembled WGS sequence"/>
</dbReference>
<keyword evidence="5" id="KW-1185">Reference proteome</keyword>
<dbReference type="InterPro" id="IPR001611">
    <property type="entry name" value="Leu-rich_rpt"/>
</dbReference>
<feature type="region of interest" description="Disordered" evidence="3">
    <location>
        <begin position="222"/>
        <end position="263"/>
    </location>
</feature>
<feature type="region of interest" description="Disordered" evidence="3">
    <location>
        <begin position="480"/>
        <end position="533"/>
    </location>
</feature>
<dbReference type="RefSeq" id="XP_052945960.1">
    <property type="nucleotide sequence ID" value="XM_053093131.1"/>
</dbReference>
<proteinExistence type="predicted"/>
<dbReference type="PANTHER" id="PTHR48051">
    <property type="match status" value="1"/>
</dbReference>
<dbReference type="InterPro" id="IPR003591">
    <property type="entry name" value="Leu-rich_rpt_typical-subtyp"/>
</dbReference>
<keyword evidence="2" id="KW-0677">Repeat</keyword>
<name>A0AA38H932_9TREE</name>